<proteinExistence type="inferred from homology"/>
<evidence type="ECO:0008006" key="7">
    <source>
        <dbReference type="Google" id="ProtNLM"/>
    </source>
</evidence>
<dbReference type="GO" id="GO:0000182">
    <property type="term" value="F:rDNA binding"/>
    <property type="evidence" value="ECO:0007669"/>
    <property type="project" value="TreeGrafter"/>
</dbReference>
<dbReference type="Pfam" id="PF04931">
    <property type="entry name" value="DNA_pol_phi"/>
    <property type="match status" value="1"/>
</dbReference>
<dbReference type="EMBL" id="BIMX01000037">
    <property type="protein sequence ID" value="GCF01594.1"/>
    <property type="molecule type" value="Genomic_DNA"/>
</dbReference>
<accession>A0A4C2ECF0</accession>
<evidence type="ECO:0000256" key="1">
    <source>
        <dbReference type="ARBA" id="ARBA00004123"/>
    </source>
</evidence>
<evidence type="ECO:0000256" key="3">
    <source>
        <dbReference type="ARBA" id="ARBA00023242"/>
    </source>
</evidence>
<feature type="compositionally biased region" description="Acidic residues" evidence="4">
    <location>
        <begin position="817"/>
        <end position="836"/>
    </location>
</feature>
<evidence type="ECO:0000313" key="6">
    <source>
        <dbReference type="Proteomes" id="UP000301737"/>
    </source>
</evidence>
<dbReference type="SUPFAM" id="SSF48371">
    <property type="entry name" value="ARM repeat"/>
    <property type="match status" value="1"/>
</dbReference>
<sequence length="1057" mass="119198">MSGRVNRDWFYKLASDLQDERVKAAVSLIEELSALELPKHNEEWSYVLKRLISGLASGRNSARLGFSLCLSEVIKMALDKGTSAPQVLSSADQYLELLTSNLSADAAAGKNKKDLKGKDERGILFGKMFGLQALLNEPLFSNTFFDEKGKASLFAFRFAEELAELAVKKNWLRESCLYTLFQTVQRLVPGMENETVNSLLLLLDRYQLTMTNEGLAIYLLLFHGKARKNGKSFKVPTELALEFAAWKNNDPLSKGNLPQLSRVLRDAPVSDPESEDGPHPKSANWIPRLHFIWDILIPTLAPGKPNEEISSKSNKKKRRDTIQGIEFPEFWQAAVDETFFSEKASSERKYLGFLIFIKSVEVISIQWLQSCFTQNFMRTLINQSSDSKRLLNKISQKALDAIVKICEKDSSEKIALCLEAMLFGPHGTINFDKLTKSKTASKLVAIKNISSAGLDRLINVLSTQLNREDGQNKQHFQFVLDTVLHTVRNHRLEISKGFIVHPLLDSVVTLAFFSKKGEDFNDLARERLFSILSELTVEKDGQSWQYYTLKMILSKEAKGDEPINKFDEDLKVIETDALGILQSISSESPQSRGLEWLLSNCLLQLYAGDGESLSIIDELCTFYHQGLNESNSLVGITEILLSLLAQKKALLRKLSLVVWQQFVSEVGDQELKILLEVLDTRENKEGFAKLFENIDDYQGESDGEEGEEKNNENGNKLKSENEISDESEEAENKEKENDNRLKSGNEASDESEDASSTSEEDSAEASDKEDDSNVAKIDKEATSALAKALNLPANIVNDKGEVDVERLEAENGLNPGETDDGDDEEEEEEEESMDDEQMMKLDEQLSQIFKRRKEALSGVTTGNERKVEVKEARENVITFKHRIVDMLEAYVKHADKIALQDNNEEIEEVNVKDTFRNLFILIEPMIRCLQMTLDKPLADKISKLLKGRLYKIKVSAFRGAIDSEHIFDQLRSIHNALLTPKPGQFPALYFSTCSTTSLFLGKVLVENSSEDPTVLYGRMIDLYADTTKVWLLRGKFGANVFADFHNWLLSRKKTPNA</sequence>
<evidence type="ECO:0000256" key="4">
    <source>
        <dbReference type="SAM" id="MobiDB-lite"/>
    </source>
</evidence>
<feature type="region of interest" description="Disordered" evidence="4">
    <location>
        <begin position="806"/>
        <end position="837"/>
    </location>
</feature>
<comment type="subcellular location">
    <subcellularLocation>
        <location evidence="1">Nucleus</location>
    </subcellularLocation>
</comment>
<name>A0A4C2ECF0_9SACH</name>
<dbReference type="GO" id="GO:0006355">
    <property type="term" value="P:regulation of DNA-templated transcription"/>
    <property type="evidence" value="ECO:0007669"/>
    <property type="project" value="InterPro"/>
</dbReference>
<feature type="region of interest" description="Disordered" evidence="4">
    <location>
        <begin position="697"/>
        <end position="774"/>
    </location>
</feature>
<organism evidence="5 6">
    <name type="scientific">Zygosaccharomyces mellis</name>
    <dbReference type="NCBI Taxonomy" id="42258"/>
    <lineage>
        <taxon>Eukaryota</taxon>
        <taxon>Fungi</taxon>
        <taxon>Dikarya</taxon>
        <taxon>Ascomycota</taxon>
        <taxon>Saccharomycotina</taxon>
        <taxon>Saccharomycetes</taxon>
        <taxon>Saccharomycetales</taxon>
        <taxon>Saccharomycetaceae</taxon>
        <taxon>Zygosaccharomyces</taxon>
    </lineage>
</organism>
<dbReference type="PANTHER" id="PTHR13213:SF2">
    <property type="entry name" value="MYB-BINDING PROTEIN 1A"/>
    <property type="match status" value="1"/>
</dbReference>
<protein>
    <recommendedName>
        <fullName evidence="7">DNA-directed DNA polymerase</fullName>
    </recommendedName>
</protein>
<keyword evidence="6" id="KW-1185">Reference proteome</keyword>
<feature type="compositionally biased region" description="Basic and acidic residues" evidence="4">
    <location>
        <begin position="708"/>
        <end position="721"/>
    </location>
</feature>
<evidence type="ECO:0000256" key="2">
    <source>
        <dbReference type="ARBA" id="ARBA00006809"/>
    </source>
</evidence>
<feature type="compositionally biased region" description="Basic and acidic residues" evidence="4">
    <location>
        <begin position="730"/>
        <end position="743"/>
    </location>
</feature>
<comment type="caution">
    <text evidence="5">The sequence shown here is derived from an EMBL/GenBank/DDBJ whole genome shotgun (WGS) entry which is preliminary data.</text>
</comment>
<comment type="similarity">
    <text evidence="2">Belongs to the MYBBP1A family.</text>
</comment>
<dbReference type="AlphaFoldDB" id="A0A4C2ECF0"/>
<dbReference type="PANTHER" id="PTHR13213">
    <property type="entry name" value="MYB-BINDING PROTEIN 1A FAMILY MEMBER"/>
    <property type="match status" value="1"/>
</dbReference>
<keyword evidence="3" id="KW-0539">Nucleus</keyword>
<gene>
    <name evidence="5" type="ORF">ZYGM_000241</name>
</gene>
<dbReference type="OrthoDB" id="342531at2759"/>
<dbReference type="Proteomes" id="UP000301737">
    <property type="component" value="Unassembled WGS sequence"/>
</dbReference>
<feature type="compositionally biased region" description="Acidic residues" evidence="4">
    <location>
        <begin position="747"/>
        <end position="770"/>
    </location>
</feature>
<evidence type="ECO:0000313" key="5">
    <source>
        <dbReference type="EMBL" id="GCF01594.1"/>
    </source>
</evidence>
<dbReference type="InterPro" id="IPR016024">
    <property type="entry name" value="ARM-type_fold"/>
</dbReference>
<dbReference type="GO" id="GO:0005730">
    <property type="term" value="C:nucleolus"/>
    <property type="evidence" value="ECO:0007669"/>
    <property type="project" value="InterPro"/>
</dbReference>
<feature type="compositionally biased region" description="Acidic residues" evidence="4">
    <location>
        <begin position="697"/>
        <end position="707"/>
    </location>
</feature>
<dbReference type="InterPro" id="IPR007015">
    <property type="entry name" value="DNA_pol_V/MYBBP1A"/>
</dbReference>
<reference evidence="5 6" key="1">
    <citation type="submission" date="2019-01" db="EMBL/GenBank/DDBJ databases">
        <title>Draft Genome Sequencing of Zygosaccharomyces mellis Ca-7.</title>
        <authorList>
            <person name="Shiwa Y."/>
            <person name="Kanesaki Y."/>
            <person name="Ishige T."/>
            <person name="Mura K."/>
            <person name="Hori T."/>
            <person name="Tamura T."/>
        </authorList>
    </citation>
    <scope>NUCLEOTIDE SEQUENCE [LARGE SCALE GENOMIC DNA]</scope>
    <source>
        <strain evidence="5 6">Ca-7</strain>
    </source>
</reference>